<protein>
    <recommendedName>
        <fullName evidence="4">DUF1134 domain-containing protein</fullName>
    </recommendedName>
</protein>
<proteinExistence type="predicted"/>
<organism evidence="2 3">
    <name type="scientific">Blastochloris tepida</name>
    <dbReference type="NCBI Taxonomy" id="2233851"/>
    <lineage>
        <taxon>Bacteria</taxon>
        <taxon>Pseudomonadati</taxon>
        <taxon>Pseudomonadota</taxon>
        <taxon>Alphaproteobacteria</taxon>
        <taxon>Hyphomicrobiales</taxon>
        <taxon>Blastochloridaceae</taxon>
        <taxon>Blastochloris</taxon>
    </lineage>
</organism>
<dbReference type="EMBL" id="AP018907">
    <property type="protein sequence ID" value="BBF92875.1"/>
    <property type="molecule type" value="Genomic_DNA"/>
</dbReference>
<evidence type="ECO:0000313" key="3">
    <source>
        <dbReference type="Proteomes" id="UP000266934"/>
    </source>
</evidence>
<dbReference type="OrthoDB" id="8242431at2"/>
<dbReference type="RefSeq" id="WP_126399069.1">
    <property type="nucleotide sequence ID" value="NZ_AP018907.1"/>
</dbReference>
<dbReference type="Proteomes" id="UP000266934">
    <property type="component" value="Chromosome"/>
</dbReference>
<keyword evidence="3" id="KW-1185">Reference proteome</keyword>
<accession>A0A348FZZ2</accession>
<sequence>MQRLNKAVHVIFRVALLALVAMVSVPTPSEAATGTVRAVITRGGFIIGVGGGEGTLTFKGRLYPLRFGGISAGAIIGASQSELVGRAFNLRRASDIAGTYTAIGAGASFAGGAGAVRLQNSNGVILELSGQRVGFDISAGLSGMSVSLR</sequence>
<feature type="signal peptide" evidence="1">
    <location>
        <begin position="1"/>
        <end position="31"/>
    </location>
</feature>
<evidence type="ECO:0000313" key="2">
    <source>
        <dbReference type="EMBL" id="BBF92875.1"/>
    </source>
</evidence>
<name>A0A348FZZ2_9HYPH</name>
<feature type="chain" id="PRO_5016816459" description="DUF1134 domain-containing protein" evidence="1">
    <location>
        <begin position="32"/>
        <end position="149"/>
    </location>
</feature>
<reference evidence="2 3" key="1">
    <citation type="submission" date="2018-08" db="EMBL/GenBank/DDBJ databases">
        <title>Complete genome sequencing of Blastochloris tepida GI.</title>
        <authorList>
            <person name="Tsukatani Y."/>
            <person name="Mori H."/>
        </authorList>
    </citation>
    <scope>NUCLEOTIDE SEQUENCE [LARGE SCALE GENOMIC DNA]</scope>
    <source>
        <strain evidence="2 3">GI</strain>
    </source>
</reference>
<dbReference type="AlphaFoldDB" id="A0A348FZZ2"/>
<evidence type="ECO:0008006" key="4">
    <source>
        <dbReference type="Google" id="ProtNLM"/>
    </source>
</evidence>
<keyword evidence="1" id="KW-0732">Signal</keyword>
<gene>
    <name evidence="2" type="ORF">BLTE_15600</name>
</gene>
<dbReference type="KEGG" id="blag:BLTE_15600"/>
<evidence type="ECO:0000256" key="1">
    <source>
        <dbReference type="SAM" id="SignalP"/>
    </source>
</evidence>